<evidence type="ECO:0000313" key="3">
    <source>
        <dbReference type="Proteomes" id="UP000190044"/>
    </source>
</evidence>
<evidence type="ECO:0000256" key="1">
    <source>
        <dbReference type="SAM" id="MobiDB-lite"/>
    </source>
</evidence>
<evidence type="ECO:0000313" key="2">
    <source>
        <dbReference type="EMBL" id="SKB32385.1"/>
    </source>
</evidence>
<proteinExistence type="predicted"/>
<dbReference type="EMBL" id="FUYP01000003">
    <property type="protein sequence ID" value="SKB32385.1"/>
    <property type="molecule type" value="Genomic_DNA"/>
</dbReference>
<dbReference type="Proteomes" id="UP000190044">
    <property type="component" value="Unassembled WGS sequence"/>
</dbReference>
<protein>
    <submittedName>
        <fullName evidence="2">Uncharacterized protein</fullName>
    </submittedName>
</protein>
<dbReference type="AlphaFoldDB" id="A0A1T5ABW2"/>
<feature type="region of interest" description="Disordered" evidence="1">
    <location>
        <begin position="68"/>
        <end position="110"/>
    </location>
</feature>
<keyword evidence="3" id="KW-1185">Reference proteome</keyword>
<name>A0A1T5ABW2_9SPHN</name>
<accession>A0A1T5ABW2</accession>
<gene>
    <name evidence="2" type="ORF">SAMN06295937_100375</name>
</gene>
<dbReference type="RefSeq" id="WP_079637269.1">
    <property type="nucleotide sequence ID" value="NZ_FUYP01000003.1"/>
</dbReference>
<reference evidence="3" key="1">
    <citation type="submission" date="2017-02" db="EMBL/GenBank/DDBJ databases">
        <authorList>
            <person name="Varghese N."/>
            <person name="Submissions S."/>
        </authorList>
    </citation>
    <scope>NUCLEOTIDE SEQUENCE [LARGE SCALE GENOMIC DNA]</scope>
    <source>
        <strain evidence="3">R11H</strain>
    </source>
</reference>
<feature type="compositionally biased region" description="Gly residues" evidence="1">
    <location>
        <begin position="86"/>
        <end position="101"/>
    </location>
</feature>
<sequence length="175" mass="17735">MPNYDSILAKHVTQENPAVTFIVRGEGTTTVPKPAVEGDQVVIPYNTPVTLPRSYFDVVRGAGFDATLLSDGDEPSEAPEAPAETLGGGSDASAGGSGNEPGSGNSAPAFDADAVIAGNVGDVVARLAALSDAELAAVKAAEIDREKPRSSVTKAIEAEITERKAKAAEQSGDGA</sequence>
<organism evidence="2 3">
    <name type="scientific">Sphingopyxis flava</name>
    <dbReference type="NCBI Taxonomy" id="1507287"/>
    <lineage>
        <taxon>Bacteria</taxon>
        <taxon>Pseudomonadati</taxon>
        <taxon>Pseudomonadota</taxon>
        <taxon>Alphaproteobacteria</taxon>
        <taxon>Sphingomonadales</taxon>
        <taxon>Sphingomonadaceae</taxon>
        <taxon>Sphingopyxis</taxon>
    </lineage>
</organism>